<dbReference type="PANTHER" id="PTHR35908:SF1">
    <property type="entry name" value="CONSERVED PROTEIN"/>
    <property type="match status" value="1"/>
</dbReference>
<gene>
    <name evidence="2" type="ORF">NC00_02180</name>
</gene>
<comment type="caution">
    <text evidence="2">The sequence shown here is derived from an EMBL/GenBank/DDBJ whole genome shotgun (WGS) entry which is preliminary data.</text>
</comment>
<dbReference type="InterPro" id="IPR029068">
    <property type="entry name" value="Glyas_Bleomycin-R_OHBP_Dase"/>
</dbReference>
<evidence type="ECO:0000313" key="2">
    <source>
        <dbReference type="EMBL" id="KGK59391.1"/>
    </source>
</evidence>
<evidence type="ECO:0000259" key="1">
    <source>
        <dbReference type="PROSITE" id="PS51819"/>
    </source>
</evidence>
<dbReference type="SUPFAM" id="SSF54593">
    <property type="entry name" value="Glyoxalase/Bleomycin resistance protein/Dihydroxybiphenyl dioxygenase"/>
    <property type="match status" value="1"/>
</dbReference>
<organism evidence="2 3">
    <name type="scientific">Xanthomonas cannabis pv. phaseoli</name>
    <dbReference type="NCBI Taxonomy" id="1885902"/>
    <lineage>
        <taxon>Bacteria</taxon>
        <taxon>Pseudomonadati</taxon>
        <taxon>Pseudomonadota</taxon>
        <taxon>Gammaproteobacteria</taxon>
        <taxon>Lysobacterales</taxon>
        <taxon>Lysobacteraceae</taxon>
        <taxon>Xanthomonas</taxon>
    </lineage>
</organism>
<protein>
    <recommendedName>
        <fullName evidence="1">VOC domain-containing protein</fullName>
    </recommendedName>
</protein>
<evidence type="ECO:0000313" key="3">
    <source>
        <dbReference type="Proteomes" id="UP000029879"/>
    </source>
</evidence>
<dbReference type="RefSeq" id="WP_047693221.1">
    <property type="nucleotide sequence ID" value="NZ_KN265461.1"/>
</dbReference>
<feature type="domain" description="VOC" evidence="1">
    <location>
        <begin position="2"/>
        <end position="112"/>
    </location>
</feature>
<dbReference type="Pfam" id="PF18029">
    <property type="entry name" value="Glyoxalase_6"/>
    <property type="match status" value="1"/>
</dbReference>
<dbReference type="PANTHER" id="PTHR35908">
    <property type="entry name" value="HYPOTHETICAL FUSION PROTEIN"/>
    <property type="match status" value="1"/>
</dbReference>
<dbReference type="InterPro" id="IPR041581">
    <property type="entry name" value="Glyoxalase_6"/>
</dbReference>
<dbReference type="InterPro" id="IPR037523">
    <property type="entry name" value="VOC_core"/>
</dbReference>
<sequence>MKIHAVTIDTAHPQALAAWWSRALKTAVANDYGTVVQLAASPDLPLFQFQKIDPVPTQRNRVHVDLRTPDLDSETERLVALGATLVQTVALPQIRYATLTDPDGNTFDLIAQ</sequence>
<reference evidence="2 3" key="1">
    <citation type="submission" date="2014-10" db="EMBL/GenBank/DDBJ databases">
        <title>Genome sequence of a Xanthomonas strain that is pathogenic on beans.</title>
        <authorList>
            <person name="Aritua V."/>
            <person name="Sapp M."/>
            <person name="Harrison J."/>
            <person name="Smith J."/>
            <person name="Studholme D."/>
        </authorList>
    </citation>
    <scope>NUCLEOTIDE SEQUENCE [LARGE SCALE GENOMIC DNA]</scope>
    <source>
        <strain evidence="2 3">Nyagatare</strain>
    </source>
</reference>
<dbReference type="Gene3D" id="3.10.180.10">
    <property type="entry name" value="2,3-Dihydroxybiphenyl 1,2-Dioxygenase, domain 1"/>
    <property type="match status" value="1"/>
</dbReference>
<proteinExistence type="predicted"/>
<dbReference type="CDD" id="cd06587">
    <property type="entry name" value="VOC"/>
    <property type="match status" value="1"/>
</dbReference>
<dbReference type="PROSITE" id="PS51819">
    <property type="entry name" value="VOC"/>
    <property type="match status" value="1"/>
</dbReference>
<dbReference type="EMBL" id="JRQI01000006">
    <property type="protein sequence ID" value="KGK59391.1"/>
    <property type="molecule type" value="Genomic_DNA"/>
</dbReference>
<dbReference type="AlphaFoldDB" id="A0AB34PD60"/>
<name>A0AB34PD60_9XANT</name>
<accession>A0AB34PD60</accession>
<dbReference type="Proteomes" id="UP000029879">
    <property type="component" value="Unassembled WGS sequence"/>
</dbReference>